<keyword evidence="2 7" id="KW-1003">Cell membrane</keyword>
<dbReference type="HAMAP" id="MF_00672">
    <property type="entry name" value="UPF0761"/>
    <property type="match status" value="1"/>
</dbReference>
<feature type="transmembrane region" description="Helical" evidence="7">
    <location>
        <begin position="235"/>
        <end position="256"/>
    </location>
</feature>
<sequence>MTVNDSNDGALESEGHGSPSARMQRARLLASQAGGAAQSFLPYLWQRFNADGCTAIAAGLSYTSLLSMVPMLAIGLAMFTAFPAFESLRGELIDILASNLAPDLADTATTYLESFVAKAGQASAAGIVGIAVTALLLIHNIQVAFDRVWGVTSQKGRMRRLPIYWVLLTLGPILFGASLSISTYVFAQAGSTDFYGLSTGIKVLGGFLPFMFETLGFTLFYRLMPTRPVRMRDALSGALIAALLFEILKGGFGLYLRHFGGYQVIYGALATIPIFLVWTYLVWITVLIGAEIAAALPEWRSGRRSIGALSRRSDLLSLALGALAELSRAQRHGNGQRIEQLITSLAADPNRMLAVLDSLSAARLVARSDNNRWLLSRDLESYTLYDLCHDLGVALGDADEEVVPIIKPLIDEISGHERSALGQSVGSALRRAGALESVE</sequence>
<feature type="transmembrane region" description="Helical" evidence="7">
    <location>
        <begin position="199"/>
        <end position="223"/>
    </location>
</feature>
<dbReference type="EMBL" id="SNYW01000009">
    <property type="protein sequence ID" value="TDQ81426.1"/>
    <property type="molecule type" value="Genomic_DNA"/>
</dbReference>
<dbReference type="Pfam" id="PF03631">
    <property type="entry name" value="Virul_fac_BrkB"/>
    <property type="match status" value="1"/>
</dbReference>
<keyword evidence="6 7" id="KW-0472">Membrane</keyword>
<keyword evidence="9" id="KW-1185">Reference proteome</keyword>
<dbReference type="AlphaFoldDB" id="A0A4R6WLJ0"/>
<gene>
    <name evidence="8" type="ORF">A8950_2494</name>
</gene>
<evidence type="ECO:0000256" key="7">
    <source>
        <dbReference type="HAMAP-Rule" id="MF_00672"/>
    </source>
</evidence>
<dbReference type="GO" id="GO:0005886">
    <property type="term" value="C:plasma membrane"/>
    <property type="evidence" value="ECO:0007669"/>
    <property type="project" value="UniProtKB-SubCell"/>
</dbReference>
<evidence type="ECO:0000313" key="8">
    <source>
        <dbReference type="EMBL" id="TDQ81426.1"/>
    </source>
</evidence>
<evidence type="ECO:0000256" key="5">
    <source>
        <dbReference type="ARBA" id="ARBA00022989"/>
    </source>
</evidence>
<evidence type="ECO:0000313" key="9">
    <source>
        <dbReference type="Proteomes" id="UP000295783"/>
    </source>
</evidence>
<keyword evidence="5 7" id="KW-1133">Transmembrane helix</keyword>
<dbReference type="OrthoDB" id="8477159at2"/>
<comment type="subcellular location">
    <subcellularLocation>
        <location evidence="1 7">Cell membrane</location>
        <topology evidence="1 7">Multi-pass membrane protein</topology>
    </subcellularLocation>
</comment>
<accession>A0A4R6WLJ0</accession>
<dbReference type="PANTHER" id="PTHR30213:SF0">
    <property type="entry name" value="UPF0761 MEMBRANE PROTEIN YIHY"/>
    <property type="match status" value="1"/>
</dbReference>
<comment type="caution">
    <text evidence="8">The sequence shown here is derived from an EMBL/GenBank/DDBJ whole genome shotgun (WGS) entry which is preliminary data.</text>
</comment>
<name>A0A4R6WLJ0_9PROT</name>
<dbReference type="NCBIfam" id="TIGR00765">
    <property type="entry name" value="yihY_not_rbn"/>
    <property type="match status" value="1"/>
</dbReference>
<feature type="transmembrane region" description="Helical" evidence="7">
    <location>
        <begin position="65"/>
        <end position="85"/>
    </location>
</feature>
<feature type="transmembrane region" description="Helical" evidence="7">
    <location>
        <begin position="122"/>
        <end position="141"/>
    </location>
</feature>
<reference evidence="8 9" key="1">
    <citation type="submission" date="2019-03" db="EMBL/GenBank/DDBJ databases">
        <title>Genomic Encyclopedia of Type Strains, Phase III (KMG-III): the genomes of soil and plant-associated and newly described type strains.</title>
        <authorList>
            <person name="Whitman W."/>
        </authorList>
    </citation>
    <scope>NUCLEOTIDE SEQUENCE [LARGE SCALE GENOMIC DNA]</scope>
    <source>
        <strain evidence="8 9">CGMCC 1.7660</strain>
    </source>
</reference>
<evidence type="ECO:0000256" key="3">
    <source>
        <dbReference type="ARBA" id="ARBA00022519"/>
    </source>
</evidence>
<protein>
    <recommendedName>
        <fullName evidence="7">UPF0761 membrane protein A8950_2494</fullName>
    </recommendedName>
</protein>
<evidence type="ECO:0000256" key="6">
    <source>
        <dbReference type="ARBA" id="ARBA00023136"/>
    </source>
</evidence>
<organism evidence="8 9">
    <name type="scientific">Dongia mobilis</name>
    <dbReference type="NCBI Taxonomy" id="578943"/>
    <lineage>
        <taxon>Bacteria</taxon>
        <taxon>Pseudomonadati</taxon>
        <taxon>Pseudomonadota</taxon>
        <taxon>Alphaproteobacteria</taxon>
        <taxon>Rhodospirillales</taxon>
        <taxon>Dongiaceae</taxon>
        <taxon>Dongia</taxon>
    </lineage>
</organism>
<dbReference type="InterPro" id="IPR017039">
    <property type="entry name" value="Virul_fac_BrkB"/>
</dbReference>
<keyword evidence="4 7" id="KW-0812">Transmembrane</keyword>
<evidence type="ECO:0000256" key="2">
    <source>
        <dbReference type="ARBA" id="ARBA00022475"/>
    </source>
</evidence>
<dbReference type="Proteomes" id="UP000295783">
    <property type="component" value="Unassembled WGS sequence"/>
</dbReference>
<dbReference type="PANTHER" id="PTHR30213">
    <property type="entry name" value="INNER MEMBRANE PROTEIN YHJD"/>
    <property type="match status" value="1"/>
</dbReference>
<proteinExistence type="inferred from homology"/>
<dbReference type="RefSeq" id="WP_133613981.1">
    <property type="nucleotide sequence ID" value="NZ_SNYW01000009.1"/>
</dbReference>
<keyword evidence="3" id="KW-0997">Cell inner membrane</keyword>
<feature type="transmembrane region" description="Helical" evidence="7">
    <location>
        <begin position="162"/>
        <end position="187"/>
    </location>
</feature>
<comment type="similarity">
    <text evidence="7">Belongs to the UPF0761 family.</text>
</comment>
<evidence type="ECO:0000256" key="1">
    <source>
        <dbReference type="ARBA" id="ARBA00004651"/>
    </source>
</evidence>
<evidence type="ECO:0000256" key="4">
    <source>
        <dbReference type="ARBA" id="ARBA00022692"/>
    </source>
</evidence>
<feature type="transmembrane region" description="Helical" evidence="7">
    <location>
        <begin position="268"/>
        <end position="296"/>
    </location>
</feature>
<dbReference type="InterPro" id="IPR023679">
    <property type="entry name" value="UPF0761_bac"/>
</dbReference>